<dbReference type="GO" id="GO:0008168">
    <property type="term" value="F:methyltransferase activity"/>
    <property type="evidence" value="ECO:0007669"/>
    <property type="project" value="TreeGrafter"/>
</dbReference>
<evidence type="ECO:0000313" key="4">
    <source>
        <dbReference type="Proteomes" id="UP000076584"/>
    </source>
</evidence>
<name>A0A162NXC3_COLIC</name>
<comment type="caution">
    <text evidence="3">The sequence shown here is derived from an EMBL/GenBank/DDBJ whole genome shotgun (WGS) entry which is preliminary data.</text>
</comment>
<dbReference type="CDD" id="cd02440">
    <property type="entry name" value="AdoMet_MTases"/>
    <property type="match status" value="1"/>
</dbReference>
<dbReference type="SUPFAM" id="SSF53335">
    <property type="entry name" value="S-adenosyl-L-methionine-dependent methyltransferases"/>
    <property type="match status" value="1"/>
</dbReference>
<sequence length="375" mass="41378">LSTSVGPLLTFVVIRPSSAMAASPSAAAAATSPSVPAVDQASVPVSSAFESPEAGEGGIEADPATDDAEISEAETQSLRSTSTASLSESIIENRRILGRTYTQKTDYWGPNDQKQNEGLDLAHLGECMFFDDKLCLAPIGDKPQKVLDLGTGTGIWAIDFADDYPSAEVTGIDISPIQPEWVPPNCKVQIDDFEEDWTWPPNYFDYIHVRHLEACVSDWPRLYSQAFEHLKPGGYIESQRFGNDLPKDHIYRRWAKIIFEATDKLGKTAKQTRDHGIANGLREAGFIDVIENRWAFPIGGWALDPKLKDVGAINLEYLDQGLEGFGIFLLKRIMDWEDAEILVFISEMRKAHLVYARKPEETEEPGEQADTGSAA</sequence>
<dbReference type="STRING" id="1573173.A0A162NXC3"/>
<accession>A0A162NXC3</accession>
<proteinExistence type="inferred from homology"/>
<evidence type="ECO:0000256" key="2">
    <source>
        <dbReference type="SAM" id="MobiDB-lite"/>
    </source>
</evidence>
<feature type="non-terminal residue" evidence="3">
    <location>
        <position position="1"/>
    </location>
</feature>
<dbReference type="EMBL" id="LFIW01000428">
    <property type="protein sequence ID" value="KZL86409.1"/>
    <property type="molecule type" value="Genomic_DNA"/>
</dbReference>
<comment type="similarity">
    <text evidence="1">Belongs to the methyltransferase superfamily. LaeA methyltransferase family.</text>
</comment>
<feature type="region of interest" description="Disordered" evidence="2">
    <location>
        <begin position="43"/>
        <end position="85"/>
    </location>
</feature>
<organism evidence="3 4">
    <name type="scientific">Colletotrichum incanum</name>
    <name type="common">Soybean anthracnose fungus</name>
    <dbReference type="NCBI Taxonomy" id="1573173"/>
    <lineage>
        <taxon>Eukaryota</taxon>
        <taxon>Fungi</taxon>
        <taxon>Dikarya</taxon>
        <taxon>Ascomycota</taxon>
        <taxon>Pezizomycotina</taxon>
        <taxon>Sordariomycetes</taxon>
        <taxon>Hypocreomycetidae</taxon>
        <taxon>Glomerellales</taxon>
        <taxon>Glomerellaceae</taxon>
        <taxon>Colletotrichum</taxon>
        <taxon>Colletotrichum spaethianum species complex</taxon>
    </lineage>
</organism>
<dbReference type="Pfam" id="PF13489">
    <property type="entry name" value="Methyltransf_23"/>
    <property type="match status" value="1"/>
</dbReference>
<feature type="compositionally biased region" description="Acidic residues" evidence="2">
    <location>
        <begin position="63"/>
        <end position="72"/>
    </location>
</feature>
<evidence type="ECO:0000313" key="3">
    <source>
        <dbReference type="EMBL" id="KZL86409.1"/>
    </source>
</evidence>
<gene>
    <name evidence="3" type="ORF">CI238_09680</name>
</gene>
<dbReference type="Proteomes" id="UP000076584">
    <property type="component" value="Unassembled WGS sequence"/>
</dbReference>
<reference evidence="3 4" key="1">
    <citation type="submission" date="2015-06" db="EMBL/GenBank/DDBJ databases">
        <title>Survival trade-offs in plant roots during colonization by closely related pathogenic and mutualistic fungi.</title>
        <authorList>
            <person name="Hacquard S."/>
            <person name="Kracher B."/>
            <person name="Hiruma K."/>
            <person name="Weinman A."/>
            <person name="Muench P."/>
            <person name="Garrido Oter R."/>
            <person name="Ver Loren van Themaat E."/>
            <person name="Dallerey J.-F."/>
            <person name="Damm U."/>
            <person name="Henrissat B."/>
            <person name="Lespinet O."/>
            <person name="Thon M."/>
            <person name="Kemen E."/>
            <person name="McHardy A.C."/>
            <person name="Schulze-Lefert P."/>
            <person name="O'Connell R.J."/>
        </authorList>
    </citation>
    <scope>NUCLEOTIDE SEQUENCE [LARGE SCALE GENOMIC DNA]</scope>
    <source>
        <strain evidence="3 4">MAFF 238704</strain>
    </source>
</reference>
<keyword evidence="4" id="KW-1185">Reference proteome</keyword>
<feature type="compositionally biased region" description="Polar residues" evidence="2">
    <location>
        <begin position="73"/>
        <end position="85"/>
    </location>
</feature>
<dbReference type="PANTHER" id="PTHR43591">
    <property type="entry name" value="METHYLTRANSFERASE"/>
    <property type="match status" value="1"/>
</dbReference>
<dbReference type="AlphaFoldDB" id="A0A162NXC3"/>
<dbReference type="Gene3D" id="3.40.50.150">
    <property type="entry name" value="Vaccinia Virus protein VP39"/>
    <property type="match status" value="1"/>
</dbReference>
<dbReference type="InterPro" id="IPR029063">
    <property type="entry name" value="SAM-dependent_MTases_sf"/>
</dbReference>
<evidence type="ECO:0000256" key="1">
    <source>
        <dbReference type="ARBA" id="ARBA00038158"/>
    </source>
</evidence>
<dbReference type="PANTHER" id="PTHR43591:SF24">
    <property type="entry name" value="2-METHOXY-6-POLYPRENYL-1,4-BENZOQUINOL METHYLASE, MITOCHONDRIAL"/>
    <property type="match status" value="1"/>
</dbReference>
<protein>
    <submittedName>
        <fullName evidence="3">Umta protein</fullName>
    </submittedName>
</protein>